<dbReference type="GO" id="GO:0046872">
    <property type="term" value="F:metal ion binding"/>
    <property type="evidence" value="ECO:0007669"/>
    <property type="project" value="UniProtKB-KW"/>
</dbReference>
<reference evidence="19 20" key="1">
    <citation type="journal article" date="2013" name="Genome Biol. Evol.">
        <title>Genomic Diversity of "Deep Ecotype" Alteromonas macleodii Isolates: Evidence for Pan-Mediterranean Clonal Frames.</title>
        <authorList>
            <person name="Lopez-Perez M."/>
            <person name="Gonzaga A."/>
            <person name="Rodriguez-Valera F."/>
        </authorList>
    </citation>
    <scope>NUCLEOTIDE SEQUENCE [LARGE SCALE GENOMIC DNA]</scope>
    <source>
        <strain evidence="20">'English Channel 615'</strain>
    </source>
</reference>
<evidence type="ECO:0000256" key="13">
    <source>
        <dbReference type="ARBA" id="ARBA00022989"/>
    </source>
</evidence>
<dbReference type="PANTHER" id="PTHR30183:SF8">
    <property type="entry name" value="MOLYBDENUM TRANSPORT SYSTEM PERMEASE"/>
    <property type="match status" value="1"/>
</dbReference>
<feature type="chain" id="PRO_5004527353" description="Molybdenum transport system permease protein ModB" evidence="17">
    <location>
        <begin position="21"/>
        <end position="484"/>
    </location>
</feature>
<dbReference type="GO" id="GO:1901359">
    <property type="term" value="F:tungstate binding"/>
    <property type="evidence" value="ECO:0007669"/>
    <property type="project" value="UniProtKB-ARBA"/>
</dbReference>
<feature type="transmembrane region" description="Helical" evidence="16">
    <location>
        <begin position="270"/>
        <end position="290"/>
    </location>
</feature>
<dbReference type="InterPro" id="IPR000515">
    <property type="entry name" value="MetI-like"/>
</dbReference>
<evidence type="ECO:0000256" key="6">
    <source>
        <dbReference type="ARBA" id="ARBA00022448"/>
    </source>
</evidence>
<dbReference type="PATRIC" id="fig|1300253.3.peg.4168"/>
<feature type="transmembrane region" description="Helical" evidence="16">
    <location>
        <begin position="447"/>
        <end position="468"/>
    </location>
</feature>
<dbReference type="EMBL" id="CP004846">
    <property type="protein sequence ID" value="AGP79529.1"/>
    <property type="molecule type" value="Genomic_DNA"/>
</dbReference>
<dbReference type="Gene3D" id="1.10.3720.10">
    <property type="entry name" value="MetI-like"/>
    <property type="match status" value="1"/>
</dbReference>
<comment type="subcellular location">
    <subcellularLocation>
        <location evidence="2">Cell inner membrane</location>
        <topology evidence="2">Multi-pass membrane protein</topology>
    </subcellularLocation>
    <subcellularLocation>
        <location evidence="16">Cell membrane</location>
        <topology evidence="16">Multi-pass membrane protein</topology>
    </subcellularLocation>
</comment>
<keyword evidence="7" id="KW-1003">Cell membrane</keyword>
<dbReference type="GO" id="GO:0005886">
    <property type="term" value="C:plasma membrane"/>
    <property type="evidence" value="ECO:0007669"/>
    <property type="project" value="UniProtKB-SubCell"/>
</dbReference>
<feature type="transmembrane region" description="Helical" evidence="16">
    <location>
        <begin position="336"/>
        <end position="357"/>
    </location>
</feature>
<keyword evidence="6 16" id="KW-0813">Transport</keyword>
<evidence type="ECO:0000259" key="18">
    <source>
        <dbReference type="PROSITE" id="PS50928"/>
    </source>
</evidence>
<accession>S5AJ75</accession>
<evidence type="ECO:0000256" key="9">
    <source>
        <dbReference type="ARBA" id="ARBA00022519"/>
    </source>
</evidence>
<dbReference type="BioCyc" id="AMAC1300253:G12YX-3176-MONOMER"/>
<evidence type="ECO:0000256" key="17">
    <source>
        <dbReference type="SAM" id="SignalP"/>
    </source>
</evidence>
<comment type="function">
    <text evidence="1">Part of the binding-protein-dependent transport system for molybdenum; probably responsible for the translocation of the substrate across the membrane.</text>
</comment>
<dbReference type="AlphaFoldDB" id="S5AJ75"/>
<dbReference type="InterPro" id="IPR035906">
    <property type="entry name" value="MetI-like_sf"/>
</dbReference>
<dbReference type="HOGENOM" id="CLU_037948_0_0_6"/>
<evidence type="ECO:0000256" key="16">
    <source>
        <dbReference type="RuleBase" id="RU363032"/>
    </source>
</evidence>
<dbReference type="SUPFAM" id="SSF53850">
    <property type="entry name" value="Periplasmic binding protein-like II"/>
    <property type="match status" value="1"/>
</dbReference>
<sequence>MRLKLILLLISLFVHSNVNADELLIAAASDLKFAMTDIVSLFESANPGVAVRTSFGSSGKFRTQIRNGAPYDLYFSADISFPQQLNALGYSSSAVIPYAKGRLVLLSHKNDMSNSQLTSLLHANFERIAIANPRHAPYGMRAKEVLQQAGLWTQLTSKIIYGDSVSHTAQFIVNRHVDAGIVALSLVKSASNSSKASYLLIPETLHSPLIQGFIVTQRGGDNPSAWLFHSFMQSGEVAKILTEYGFETPNQEAISDVGGDMQALLLTLKLASTVTIILLFFGIPFSWWLARSHSKLTSLLTALVAMPLILPPTVLGFYLLLLLGPEGPVGKITTQLGIGLFPFTFSGLVIASIIYSLPFTVQPLVSAFEAIPGRTLEVASTLRASPIDAFFSIVLPLSKSGILTAIVLTFAHTVGEFGVILMIGGNIPGETQVVSIQIYDHVESMDYGAAHTLSLIMLVFSFMTLTLLQWIRRRRFAFIPVKSQ</sequence>
<keyword evidence="10 16" id="KW-0812">Transmembrane</keyword>
<dbReference type="KEGG" id="amh:I633_19895"/>
<evidence type="ECO:0000256" key="5">
    <source>
        <dbReference type="ARBA" id="ARBA00018710"/>
    </source>
</evidence>
<keyword evidence="14 16" id="KW-0472">Membrane</keyword>
<keyword evidence="9" id="KW-0997">Cell inner membrane</keyword>
<keyword evidence="12 17" id="KW-0732">Signal</keyword>
<dbReference type="CDD" id="cd13539">
    <property type="entry name" value="PBP2_AvModA"/>
    <property type="match status" value="1"/>
</dbReference>
<dbReference type="CDD" id="cd06261">
    <property type="entry name" value="TM_PBP2"/>
    <property type="match status" value="1"/>
</dbReference>
<evidence type="ECO:0000313" key="20">
    <source>
        <dbReference type="Proteomes" id="UP000014909"/>
    </source>
</evidence>
<dbReference type="Pfam" id="PF00528">
    <property type="entry name" value="BPD_transp_1"/>
    <property type="match status" value="1"/>
</dbReference>
<dbReference type="PROSITE" id="PS50928">
    <property type="entry name" value="ABC_TM1"/>
    <property type="match status" value="1"/>
</dbReference>
<name>S5AJ75_9ALTE</name>
<proteinExistence type="inferred from homology"/>
<dbReference type="NCBIfam" id="TIGR01256">
    <property type="entry name" value="modA"/>
    <property type="match status" value="1"/>
</dbReference>
<evidence type="ECO:0000256" key="12">
    <source>
        <dbReference type="ARBA" id="ARBA00022729"/>
    </source>
</evidence>
<gene>
    <name evidence="19" type="ORF">I633_19895</name>
</gene>
<dbReference type="Proteomes" id="UP000014909">
    <property type="component" value="Chromosome"/>
</dbReference>
<evidence type="ECO:0000256" key="1">
    <source>
        <dbReference type="ARBA" id="ARBA00002949"/>
    </source>
</evidence>
<feature type="domain" description="ABC transmembrane type-1" evidence="18">
    <location>
        <begin position="264"/>
        <end position="468"/>
    </location>
</feature>
<keyword evidence="8" id="KW-0500">Molybdenum</keyword>
<keyword evidence="11" id="KW-0479">Metal-binding</keyword>
<evidence type="ECO:0000313" key="19">
    <source>
        <dbReference type="EMBL" id="AGP79529.1"/>
    </source>
</evidence>
<organism evidence="19 20">
    <name type="scientific">Alteromonas mediterranea 615</name>
    <dbReference type="NCBI Taxonomy" id="1300253"/>
    <lineage>
        <taxon>Bacteria</taxon>
        <taxon>Pseudomonadati</taxon>
        <taxon>Pseudomonadota</taxon>
        <taxon>Gammaproteobacteria</taxon>
        <taxon>Alteromonadales</taxon>
        <taxon>Alteromonadaceae</taxon>
        <taxon>Alteromonas/Salinimonas group</taxon>
        <taxon>Alteromonas</taxon>
    </lineage>
</organism>
<comment type="similarity">
    <text evidence="4">Belongs to the bacterial solute-binding protein ModA family.</text>
</comment>
<feature type="signal peptide" evidence="17">
    <location>
        <begin position="1"/>
        <end position="20"/>
    </location>
</feature>
<protein>
    <recommendedName>
        <fullName evidence="5">Molybdenum transport system permease protein ModB</fullName>
    </recommendedName>
</protein>
<dbReference type="GO" id="GO:0030973">
    <property type="term" value="F:molybdate ion binding"/>
    <property type="evidence" value="ECO:0007669"/>
    <property type="project" value="InterPro"/>
</dbReference>
<dbReference type="SUPFAM" id="SSF161098">
    <property type="entry name" value="MetI-like"/>
    <property type="match status" value="1"/>
</dbReference>
<evidence type="ECO:0000256" key="4">
    <source>
        <dbReference type="ARBA" id="ARBA00009175"/>
    </source>
</evidence>
<dbReference type="PANTHER" id="PTHR30183">
    <property type="entry name" value="MOLYBDENUM TRANSPORT SYSTEM PERMEASE PROTEIN MODB"/>
    <property type="match status" value="1"/>
</dbReference>
<dbReference type="GO" id="GO:0015098">
    <property type="term" value="F:molybdate ion transmembrane transporter activity"/>
    <property type="evidence" value="ECO:0007669"/>
    <property type="project" value="InterPro"/>
</dbReference>
<evidence type="ECO:0000256" key="15">
    <source>
        <dbReference type="ARBA" id="ARBA00062515"/>
    </source>
</evidence>
<evidence type="ECO:0000256" key="7">
    <source>
        <dbReference type="ARBA" id="ARBA00022475"/>
    </source>
</evidence>
<evidence type="ECO:0000256" key="3">
    <source>
        <dbReference type="ARBA" id="ARBA00007069"/>
    </source>
</evidence>
<dbReference type="FunFam" id="3.40.190.10:FF:000035">
    <property type="entry name" value="Molybdate ABC transporter substrate-binding protein"/>
    <property type="match status" value="1"/>
</dbReference>
<dbReference type="NCBIfam" id="TIGR02141">
    <property type="entry name" value="modB_ABC"/>
    <property type="match status" value="1"/>
</dbReference>
<dbReference type="Gene3D" id="3.40.190.10">
    <property type="entry name" value="Periplasmic binding protein-like II"/>
    <property type="match status" value="2"/>
</dbReference>
<dbReference type="InterPro" id="IPR005950">
    <property type="entry name" value="ModA"/>
</dbReference>
<evidence type="ECO:0000256" key="11">
    <source>
        <dbReference type="ARBA" id="ARBA00022723"/>
    </source>
</evidence>
<dbReference type="InterPro" id="IPR011867">
    <property type="entry name" value="ModB_ABC"/>
</dbReference>
<evidence type="ECO:0000256" key="8">
    <source>
        <dbReference type="ARBA" id="ARBA00022505"/>
    </source>
</evidence>
<dbReference type="FunFam" id="1.10.3720.10:FF:000054">
    <property type="entry name" value="Molybdenum transport system permease"/>
    <property type="match status" value="1"/>
</dbReference>
<evidence type="ECO:0000256" key="2">
    <source>
        <dbReference type="ARBA" id="ARBA00004429"/>
    </source>
</evidence>
<keyword evidence="13 16" id="KW-1133">Transmembrane helix</keyword>
<feature type="transmembrane region" description="Helical" evidence="16">
    <location>
        <begin position="302"/>
        <end position="324"/>
    </location>
</feature>
<evidence type="ECO:0000256" key="14">
    <source>
        <dbReference type="ARBA" id="ARBA00023136"/>
    </source>
</evidence>
<dbReference type="InterPro" id="IPR044084">
    <property type="entry name" value="AvModA-like_subst-bd"/>
</dbReference>
<evidence type="ECO:0000256" key="10">
    <source>
        <dbReference type="ARBA" id="ARBA00022692"/>
    </source>
</evidence>
<comment type="similarity">
    <text evidence="3">Belongs to the binding-protein-dependent transport system permease family. CysTW subfamily.</text>
</comment>
<comment type="subunit">
    <text evidence="15">The complex is composed of two ATP-binding proteins (ModC), two transmembrane proteins (ModB) and a solute-binding protein (ModA).</text>
</comment>
<dbReference type="Pfam" id="PF13531">
    <property type="entry name" value="SBP_bac_11"/>
    <property type="match status" value="1"/>
</dbReference>